<evidence type="ECO:0000256" key="1">
    <source>
        <dbReference type="ARBA" id="ARBA00004651"/>
    </source>
</evidence>
<feature type="transmembrane region" description="Helical" evidence="6">
    <location>
        <begin position="267"/>
        <end position="287"/>
    </location>
</feature>
<dbReference type="PANTHER" id="PTHR35007:SF2">
    <property type="entry name" value="PILUS ASSEMBLE PROTEIN"/>
    <property type="match status" value="1"/>
</dbReference>
<dbReference type="Pfam" id="PF00482">
    <property type="entry name" value="T2SSF"/>
    <property type="match status" value="1"/>
</dbReference>
<dbReference type="PANTHER" id="PTHR35007">
    <property type="entry name" value="INTEGRAL MEMBRANE PROTEIN-RELATED"/>
    <property type="match status" value="1"/>
</dbReference>
<accession>A0A1W1UD44</accession>
<evidence type="ECO:0000256" key="2">
    <source>
        <dbReference type="ARBA" id="ARBA00022475"/>
    </source>
</evidence>
<keyword evidence="9" id="KW-1185">Reference proteome</keyword>
<dbReference type="Proteomes" id="UP000192408">
    <property type="component" value="Unassembled WGS sequence"/>
</dbReference>
<gene>
    <name evidence="8" type="ORF">SAMN05660772_00275</name>
</gene>
<feature type="transmembrane region" description="Helical" evidence="6">
    <location>
        <begin position="12"/>
        <end position="33"/>
    </location>
</feature>
<sequence>MVVNEEINLISFATFYVVLIVFGLLVLIMAFFAKRDFSKNMQIVLQDNYPQQENKKKKKEPKKSKKQLEIENIIAKNHGLINFLFILDKNVKVKFSLILLVLAAYYFSGEAKTAEDLLLPGLLIMIFFIVFPAMLGGMLIKGRLKKMMEDFPGFIDLVAVNLQVGLSIEASIKYVANDFSSLNKDLAIVMLRMIRKADVTGLETGLQDLAQSLPTQEVKMFCTVLQQSLNFGSSIYAHLIQLSADLREMQLLIIEEKLGTLSAKMSIPLIIFIMVPIIILIVAPGFMRVFPSVL</sequence>
<feature type="transmembrane region" description="Helical" evidence="6">
    <location>
        <begin position="119"/>
        <end position="140"/>
    </location>
</feature>
<keyword evidence="3 6" id="KW-0812">Transmembrane</keyword>
<proteinExistence type="predicted"/>
<dbReference type="STRING" id="1122938.SAMN05660772_00275"/>
<name>A0A1W1UD44_9PAST</name>
<evidence type="ECO:0000259" key="7">
    <source>
        <dbReference type="Pfam" id="PF00482"/>
    </source>
</evidence>
<keyword evidence="5 6" id="KW-0472">Membrane</keyword>
<dbReference type="InterPro" id="IPR018076">
    <property type="entry name" value="T2SS_GspF_dom"/>
</dbReference>
<keyword evidence="4 6" id="KW-1133">Transmembrane helix</keyword>
<evidence type="ECO:0000256" key="3">
    <source>
        <dbReference type="ARBA" id="ARBA00022692"/>
    </source>
</evidence>
<feature type="domain" description="Type II secretion system protein GspF" evidence="7">
    <location>
        <begin position="154"/>
        <end position="282"/>
    </location>
</feature>
<comment type="subcellular location">
    <subcellularLocation>
        <location evidence="1">Cell membrane</location>
        <topology evidence="1">Multi-pass membrane protein</topology>
    </subcellularLocation>
</comment>
<reference evidence="9" key="1">
    <citation type="submission" date="2017-04" db="EMBL/GenBank/DDBJ databases">
        <authorList>
            <person name="Varghese N."/>
            <person name="Submissions S."/>
        </authorList>
    </citation>
    <scope>NUCLEOTIDE SEQUENCE [LARGE SCALE GENOMIC DNA]</scope>
    <source>
        <strain evidence="9">DSM 23072</strain>
    </source>
</reference>
<evidence type="ECO:0000313" key="8">
    <source>
        <dbReference type="EMBL" id="SMB78970.1"/>
    </source>
</evidence>
<evidence type="ECO:0000256" key="6">
    <source>
        <dbReference type="SAM" id="Phobius"/>
    </source>
</evidence>
<protein>
    <submittedName>
        <fullName evidence="8">Tight adherence protein C</fullName>
    </submittedName>
</protein>
<evidence type="ECO:0000256" key="4">
    <source>
        <dbReference type="ARBA" id="ARBA00022989"/>
    </source>
</evidence>
<feature type="transmembrane region" description="Helical" evidence="6">
    <location>
        <begin position="91"/>
        <end position="107"/>
    </location>
</feature>
<evidence type="ECO:0000256" key="5">
    <source>
        <dbReference type="ARBA" id="ARBA00023136"/>
    </source>
</evidence>
<dbReference type="EMBL" id="FWWV01000001">
    <property type="protein sequence ID" value="SMB78970.1"/>
    <property type="molecule type" value="Genomic_DNA"/>
</dbReference>
<evidence type="ECO:0000313" key="9">
    <source>
        <dbReference type="Proteomes" id="UP000192408"/>
    </source>
</evidence>
<keyword evidence="2" id="KW-1003">Cell membrane</keyword>
<organism evidence="8 9">
    <name type="scientific">Pasteurella testudinis DSM 23072</name>
    <dbReference type="NCBI Taxonomy" id="1122938"/>
    <lineage>
        <taxon>Bacteria</taxon>
        <taxon>Pseudomonadati</taxon>
        <taxon>Pseudomonadota</taxon>
        <taxon>Gammaproteobacteria</taxon>
        <taxon>Pasteurellales</taxon>
        <taxon>Pasteurellaceae</taxon>
        <taxon>Pasteurella</taxon>
    </lineage>
</organism>
<dbReference type="GO" id="GO:0005886">
    <property type="term" value="C:plasma membrane"/>
    <property type="evidence" value="ECO:0007669"/>
    <property type="project" value="UniProtKB-SubCell"/>
</dbReference>
<dbReference type="AlphaFoldDB" id="A0A1W1UD44"/>